<accession>A0AAD7QS07</accession>
<dbReference type="Pfam" id="PF00642">
    <property type="entry name" value="zf-CCCH"/>
    <property type="match status" value="1"/>
</dbReference>
<feature type="compositionally biased region" description="Gly residues" evidence="5">
    <location>
        <begin position="77"/>
        <end position="86"/>
    </location>
</feature>
<proteinExistence type="predicted"/>
<evidence type="ECO:0000256" key="1">
    <source>
        <dbReference type="ARBA" id="ARBA00022723"/>
    </source>
</evidence>
<keyword evidence="8" id="KW-1185">Reference proteome</keyword>
<dbReference type="RefSeq" id="XP_056042167.1">
    <property type="nucleotide sequence ID" value="XM_056188195.1"/>
</dbReference>
<organism evidence="7 8">
    <name type="scientific">Lipomyces tetrasporus</name>
    <dbReference type="NCBI Taxonomy" id="54092"/>
    <lineage>
        <taxon>Eukaryota</taxon>
        <taxon>Fungi</taxon>
        <taxon>Dikarya</taxon>
        <taxon>Ascomycota</taxon>
        <taxon>Saccharomycotina</taxon>
        <taxon>Lipomycetes</taxon>
        <taxon>Lipomycetales</taxon>
        <taxon>Lipomycetaceae</taxon>
        <taxon>Lipomyces</taxon>
    </lineage>
</organism>
<evidence type="ECO:0000313" key="7">
    <source>
        <dbReference type="EMBL" id="KAJ8098717.1"/>
    </source>
</evidence>
<dbReference type="CDD" id="cd22265">
    <property type="entry name" value="UDM1_RNF168"/>
    <property type="match status" value="1"/>
</dbReference>
<dbReference type="Gene3D" id="4.10.1000.10">
    <property type="entry name" value="Zinc finger, CCCH-type"/>
    <property type="match status" value="1"/>
</dbReference>
<reference evidence="7" key="1">
    <citation type="submission" date="2023-03" db="EMBL/GenBank/DDBJ databases">
        <title>Near-Complete genome sequence of Lipomyces tetrasporous NRRL Y-64009, an oleaginous yeast capable of growing on lignocellulosic hydrolysates.</title>
        <authorList>
            <consortium name="Lawrence Berkeley National Laboratory"/>
            <person name="Jagtap S.S."/>
            <person name="Liu J.-J."/>
            <person name="Walukiewicz H.E."/>
            <person name="Pangilinan J."/>
            <person name="Lipzen A."/>
            <person name="Ahrendt S."/>
            <person name="Koriabine M."/>
            <person name="Cobaugh K."/>
            <person name="Salamov A."/>
            <person name="Yoshinaga Y."/>
            <person name="Ng V."/>
            <person name="Daum C."/>
            <person name="Grigoriev I.V."/>
            <person name="Slininger P.J."/>
            <person name="Dien B.S."/>
            <person name="Jin Y.-S."/>
            <person name="Rao C.V."/>
        </authorList>
    </citation>
    <scope>NUCLEOTIDE SEQUENCE</scope>
    <source>
        <strain evidence="7">NRRL Y-64009</strain>
    </source>
</reference>
<comment type="caution">
    <text evidence="7">The sequence shown here is derived from an EMBL/GenBank/DDBJ whole genome shotgun (WGS) entry which is preliminary data.</text>
</comment>
<dbReference type="PROSITE" id="PS50103">
    <property type="entry name" value="ZF_C3H1"/>
    <property type="match status" value="1"/>
</dbReference>
<dbReference type="Proteomes" id="UP001217417">
    <property type="component" value="Unassembled WGS sequence"/>
</dbReference>
<dbReference type="AlphaFoldDB" id="A0AAD7QS07"/>
<evidence type="ECO:0000256" key="3">
    <source>
        <dbReference type="ARBA" id="ARBA00022833"/>
    </source>
</evidence>
<feature type="region of interest" description="Disordered" evidence="5">
    <location>
        <begin position="254"/>
        <end position="278"/>
    </location>
</feature>
<sequence length="338" mass="37950">MGDYIFGPPPPPPPKFSSSPQQQQQQTTSWHTHGPPRHNNRNYGHQRHAPYVPYDQTGSNLQRQGQRSKGQYHNGNTNGGHTGSNRGGYLPPIPMNNTYGHMSQLGGQPYAGMAYAAPLNQSHPSMQLFPQPVVTPAPSIVPQPSARNSYNLNLISSPTTSGQLDGSGMGYYGQPQAQNNLFYGNHNVAEEEDDVDEEATLGSRRTMSTSTAVVTIPGTAISLQTEEDIVKWISERKKNWPTAKRIELKQEELQRKKAEEEEPRKVKEKLQEEQSKQKNEELSKRNICKFFAKTGRCNRGSTCAFSHERSANAFIATKKYKRFVKPQKMPLFKRVSLR</sequence>
<evidence type="ECO:0000256" key="5">
    <source>
        <dbReference type="SAM" id="MobiDB-lite"/>
    </source>
</evidence>
<feature type="compositionally biased region" description="Polar residues" evidence="5">
    <location>
        <begin position="56"/>
        <end position="71"/>
    </location>
</feature>
<dbReference type="InterPro" id="IPR000571">
    <property type="entry name" value="Znf_CCCH"/>
</dbReference>
<dbReference type="GO" id="GO:0008270">
    <property type="term" value="F:zinc ion binding"/>
    <property type="evidence" value="ECO:0007669"/>
    <property type="project" value="UniProtKB-KW"/>
</dbReference>
<keyword evidence="3 4" id="KW-0862">Zinc</keyword>
<keyword evidence="1 4" id="KW-0479">Metal-binding</keyword>
<dbReference type="SUPFAM" id="SSF90229">
    <property type="entry name" value="CCCH zinc finger"/>
    <property type="match status" value="1"/>
</dbReference>
<dbReference type="GeneID" id="80883361"/>
<evidence type="ECO:0000313" key="8">
    <source>
        <dbReference type="Proteomes" id="UP001217417"/>
    </source>
</evidence>
<gene>
    <name evidence="7" type="ORF">POJ06DRAFT_257793</name>
</gene>
<feature type="region of interest" description="Disordered" evidence="5">
    <location>
        <begin position="1"/>
        <end position="90"/>
    </location>
</feature>
<feature type="zinc finger region" description="C3H1-type" evidence="4">
    <location>
        <begin position="282"/>
        <end position="310"/>
    </location>
</feature>
<evidence type="ECO:0000256" key="4">
    <source>
        <dbReference type="PROSITE-ProRule" id="PRU00723"/>
    </source>
</evidence>
<feature type="compositionally biased region" description="Basic residues" evidence="5">
    <location>
        <begin position="34"/>
        <end position="48"/>
    </location>
</feature>
<keyword evidence="2 4" id="KW-0863">Zinc-finger</keyword>
<dbReference type="InterPro" id="IPR036855">
    <property type="entry name" value="Znf_CCCH_sf"/>
</dbReference>
<feature type="domain" description="C3H1-type" evidence="6">
    <location>
        <begin position="282"/>
        <end position="310"/>
    </location>
</feature>
<feature type="compositionally biased region" description="Low complexity" evidence="5">
    <location>
        <begin position="16"/>
        <end position="26"/>
    </location>
</feature>
<dbReference type="InterPro" id="IPR019496">
    <property type="entry name" value="NUFIP1_cons_dom"/>
</dbReference>
<dbReference type="EMBL" id="JARPMG010000008">
    <property type="protein sequence ID" value="KAJ8098717.1"/>
    <property type="molecule type" value="Genomic_DNA"/>
</dbReference>
<name>A0AAD7QS07_9ASCO</name>
<evidence type="ECO:0000256" key="2">
    <source>
        <dbReference type="ARBA" id="ARBA00022771"/>
    </source>
</evidence>
<protein>
    <submittedName>
        <fullName evidence="7">Nuclear fragile X mental retardation-interacting protein 1-domain-containing protein</fullName>
    </submittedName>
</protein>
<evidence type="ECO:0000259" key="6">
    <source>
        <dbReference type="PROSITE" id="PS50103"/>
    </source>
</evidence>
<dbReference type="Pfam" id="PF10453">
    <property type="entry name" value="NUFIP1"/>
    <property type="match status" value="1"/>
</dbReference>
<dbReference type="SMART" id="SM00356">
    <property type="entry name" value="ZnF_C3H1"/>
    <property type="match status" value="1"/>
</dbReference>